<gene>
    <name evidence="2" type="ORF">BT96DRAFT_935978</name>
</gene>
<reference evidence="2" key="1">
    <citation type="journal article" date="2019" name="Environ. Microbiol.">
        <title>Fungal ecological strategies reflected in gene transcription - a case study of two litter decomposers.</title>
        <authorList>
            <person name="Barbi F."/>
            <person name="Kohler A."/>
            <person name="Barry K."/>
            <person name="Baskaran P."/>
            <person name="Daum C."/>
            <person name="Fauchery L."/>
            <person name="Ihrmark K."/>
            <person name="Kuo A."/>
            <person name="LaButti K."/>
            <person name="Lipzen A."/>
            <person name="Morin E."/>
            <person name="Grigoriev I.V."/>
            <person name="Henrissat B."/>
            <person name="Lindahl B."/>
            <person name="Martin F."/>
        </authorList>
    </citation>
    <scope>NUCLEOTIDE SEQUENCE</scope>
    <source>
        <strain evidence="2">JB14</strain>
    </source>
</reference>
<protein>
    <submittedName>
        <fullName evidence="2">Uncharacterized protein</fullName>
    </submittedName>
</protein>
<feature type="compositionally biased region" description="Acidic residues" evidence="1">
    <location>
        <begin position="34"/>
        <end position="56"/>
    </location>
</feature>
<evidence type="ECO:0000313" key="2">
    <source>
        <dbReference type="EMBL" id="KAE9403982.1"/>
    </source>
</evidence>
<organism evidence="2 3">
    <name type="scientific">Gymnopus androsaceus JB14</name>
    <dbReference type="NCBI Taxonomy" id="1447944"/>
    <lineage>
        <taxon>Eukaryota</taxon>
        <taxon>Fungi</taxon>
        <taxon>Dikarya</taxon>
        <taxon>Basidiomycota</taxon>
        <taxon>Agaricomycotina</taxon>
        <taxon>Agaricomycetes</taxon>
        <taxon>Agaricomycetidae</taxon>
        <taxon>Agaricales</taxon>
        <taxon>Marasmiineae</taxon>
        <taxon>Omphalotaceae</taxon>
        <taxon>Gymnopus</taxon>
    </lineage>
</organism>
<evidence type="ECO:0000313" key="3">
    <source>
        <dbReference type="Proteomes" id="UP000799118"/>
    </source>
</evidence>
<keyword evidence="3" id="KW-1185">Reference proteome</keyword>
<feature type="region of interest" description="Disordered" evidence="1">
    <location>
        <begin position="95"/>
        <end position="114"/>
    </location>
</feature>
<sequence length="114" mass="12618">MFSHFHSLCNADLLMEFARCDSEQLTKLKNGDNIPDDERDGVTEDEDEDDEDENIDIDAPLPPREAAFKVDDDIDLSSTFLHDLLSLTPIIGVAASSSNTQKGGSDDEPDYDNL</sequence>
<dbReference type="AlphaFoldDB" id="A0A6A4HXA5"/>
<dbReference type="EMBL" id="ML769420">
    <property type="protein sequence ID" value="KAE9403982.1"/>
    <property type="molecule type" value="Genomic_DNA"/>
</dbReference>
<dbReference type="Proteomes" id="UP000799118">
    <property type="component" value="Unassembled WGS sequence"/>
</dbReference>
<feature type="region of interest" description="Disordered" evidence="1">
    <location>
        <begin position="25"/>
        <end position="59"/>
    </location>
</feature>
<accession>A0A6A4HXA5</accession>
<evidence type="ECO:0000256" key="1">
    <source>
        <dbReference type="SAM" id="MobiDB-lite"/>
    </source>
</evidence>
<proteinExistence type="predicted"/>
<name>A0A6A4HXA5_9AGAR</name>